<dbReference type="EMBL" id="NDYL01000001">
    <property type="protein sequence ID" value="OXB95022.1"/>
    <property type="molecule type" value="Genomic_DNA"/>
</dbReference>
<evidence type="ECO:0000256" key="2">
    <source>
        <dbReference type="ARBA" id="ARBA00010961"/>
    </source>
</evidence>
<comment type="caution">
    <text evidence="6">The sequence shown here is derived from an EMBL/GenBank/DDBJ whole genome shotgun (WGS) entry which is preliminary data.</text>
</comment>
<dbReference type="GO" id="GO:0004803">
    <property type="term" value="F:transposase activity"/>
    <property type="evidence" value="ECO:0007669"/>
    <property type="project" value="InterPro"/>
</dbReference>
<dbReference type="GO" id="GO:0006313">
    <property type="term" value="P:DNA transposition"/>
    <property type="evidence" value="ECO:0007669"/>
    <property type="project" value="InterPro"/>
</dbReference>
<accession>A0A226QU31</accession>
<proteinExistence type="inferred from homology"/>
<sequence length="66" mass="7650">MYKELDPIIQDWNFHSLHEHVYPFVLVDTIYANYTNVQENGRVHSRAVLIATGVNEEDIGKCCSVR</sequence>
<evidence type="ECO:0000256" key="5">
    <source>
        <dbReference type="ARBA" id="ARBA00023172"/>
    </source>
</evidence>
<dbReference type="InterPro" id="IPR001207">
    <property type="entry name" value="Transposase_mutator"/>
</dbReference>
<evidence type="ECO:0008006" key="8">
    <source>
        <dbReference type="Google" id="ProtNLM"/>
    </source>
</evidence>
<reference evidence="6 7" key="1">
    <citation type="submission" date="2017-04" db="EMBL/GenBank/DDBJ databases">
        <title>The genome sequence of Parageobacillus galactosidasius DSM 18751.</title>
        <authorList>
            <person name="Ramaloko W.T."/>
            <person name="Koen N."/>
            <person name="Polliack S."/>
            <person name="Aliyu H."/>
            <person name="Lebre P."/>
            <person name="Mohr T."/>
            <person name="Oswald F."/>
            <person name="Zwick M."/>
            <person name="Neumann A."/>
            <person name="Syldatk C."/>
            <person name="Cowan D."/>
            <person name="De Maayer P."/>
        </authorList>
    </citation>
    <scope>NUCLEOTIDE SEQUENCE [LARGE SCALE GENOMIC DNA]</scope>
    <source>
        <strain evidence="6 7">DSM 18751</strain>
    </source>
</reference>
<dbReference type="AlphaFoldDB" id="A0A226QU31"/>
<organism evidence="6 7">
    <name type="scientific">Parageobacillus galactosidasius</name>
    <dbReference type="NCBI Taxonomy" id="883812"/>
    <lineage>
        <taxon>Bacteria</taxon>
        <taxon>Bacillati</taxon>
        <taxon>Bacillota</taxon>
        <taxon>Bacilli</taxon>
        <taxon>Bacillales</taxon>
        <taxon>Anoxybacillaceae</taxon>
        <taxon>Parageobacillus</taxon>
    </lineage>
</organism>
<evidence type="ECO:0000313" key="6">
    <source>
        <dbReference type="EMBL" id="OXB95022.1"/>
    </source>
</evidence>
<dbReference type="Proteomes" id="UP000198394">
    <property type="component" value="Unassembled WGS sequence"/>
</dbReference>
<keyword evidence="4" id="KW-0238">DNA-binding</keyword>
<keyword evidence="7" id="KW-1185">Reference proteome</keyword>
<dbReference type="Pfam" id="PF00872">
    <property type="entry name" value="Transposase_mut"/>
    <property type="match status" value="1"/>
</dbReference>
<evidence type="ECO:0000256" key="1">
    <source>
        <dbReference type="ARBA" id="ARBA00002190"/>
    </source>
</evidence>
<dbReference type="GO" id="GO:0003677">
    <property type="term" value="F:DNA binding"/>
    <property type="evidence" value="ECO:0007669"/>
    <property type="project" value="UniProtKB-KW"/>
</dbReference>
<keyword evidence="3" id="KW-0815">Transposition</keyword>
<name>A0A226QU31_9BACL</name>
<comment type="similarity">
    <text evidence="2">Belongs to the transposase mutator family.</text>
</comment>
<evidence type="ECO:0000256" key="4">
    <source>
        <dbReference type="ARBA" id="ARBA00023125"/>
    </source>
</evidence>
<evidence type="ECO:0000256" key="3">
    <source>
        <dbReference type="ARBA" id="ARBA00022578"/>
    </source>
</evidence>
<comment type="function">
    <text evidence="1">Required for the transposition of the insertion element.</text>
</comment>
<protein>
    <recommendedName>
        <fullName evidence="8">Mutator family transposase</fullName>
    </recommendedName>
</protein>
<evidence type="ECO:0000313" key="7">
    <source>
        <dbReference type="Proteomes" id="UP000198394"/>
    </source>
</evidence>
<keyword evidence="5" id="KW-0233">DNA recombination</keyword>
<gene>
    <name evidence="6" type="ORF">B9L23_09340</name>
</gene>